<evidence type="ECO:0000313" key="2">
    <source>
        <dbReference type="Proteomes" id="UP000199095"/>
    </source>
</evidence>
<sequence>MIDDLLNYTFEKTIVGTLILNKLEILYSKDDYELMQHVIDEYKSLFSLLNETKLKTKFFLIEGNMHSV</sequence>
<dbReference type="STRING" id="237682.SAMN05421676_108140"/>
<protein>
    <submittedName>
        <fullName evidence="1">Uncharacterized protein</fullName>
    </submittedName>
</protein>
<keyword evidence="2" id="KW-1185">Reference proteome</keyword>
<dbReference type="AlphaFoldDB" id="A0A1I0HAV1"/>
<gene>
    <name evidence="1" type="ORF">SAMN05421676_108140</name>
</gene>
<reference evidence="2" key="1">
    <citation type="submission" date="2016-10" db="EMBL/GenBank/DDBJ databases">
        <authorList>
            <person name="Varghese N."/>
            <person name="Submissions S."/>
        </authorList>
    </citation>
    <scope>NUCLEOTIDE SEQUENCE [LARGE SCALE GENOMIC DNA]</scope>
    <source>
        <strain evidence="2">CGMCC 1.3566</strain>
    </source>
</reference>
<name>A0A1I0HAV1_9BACI</name>
<organism evidence="1 2">
    <name type="scientific">Salinibacillus kushneri</name>
    <dbReference type="NCBI Taxonomy" id="237682"/>
    <lineage>
        <taxon>Bacteria</taxon>
        <taxon>Bacillati</taxon>
        <taxon>Bacillota</taxon>
        <taxon>Bacilli</taxon>
        <taxon>Bacillales</taxon>
        <taxon>Bacillaceae</taxon>
        <taxon>Salinibacillus</taxon>
    </lineage>
</organism>
<dbReference type="Proteomes" id="UP000199095">
    <property type="component" value="Unassembled WGS sequence"/>
</dbReference>
<accession>A0A1I0HAV1</accession>
<proteinExistence type="predicted"/>
<dbReference type="EMBL" id="FOHJ01000008">
    <property type="protein sequence ID" value="SET80917.1"/>
    <property type="molecule type" value="Genomic_DNA"/>
</dbReference>
<evidence type="ECO:0000313" key="1">
    <source>
        <dbReference type="EMBL" id="SET80917.1"/>
    </source>
</evidence>